<accession>U5QAU5</accession>
<dbReference type="SMART" id="SM00407">
    <property type="entry name" value="IGc1"/>
    <property type="match status" value="1"/>
</dbReference>
<dbReference type="AlphaFoldDB" id="U5QAU5"/>
<dbReference type="InterPro" id="IPR037055">
    <property type="entry name" value="MHC_I-like_Ag-recog_sf"/>
</dbReference>
<dbReference type="PANTHER" id="PTHR16675">
    <property type="entry name" value="MHC CLASS I-RELATED"/>
    <property type="match status" value="1"/>
</dbReference>
<evidence type="ECO:0000256" key="12">
    <source>
        <dbReference type="SAM" id="SignalP"/>
    </source>
</evidence>
<feature type="transmembrane region" description="Helical" evidence="11">
    <location>
        <begin position="298"/>
        <end position="322"/>
    </location>
</feature>
<dbReference type="GO" id="GO:0009897">
    <property type="term" value="C:external side of plasma membrane"/>
    <property type="evidence" value="ECO:0007669"/>
    <property type="project" value="TreeGrafter"/>
</dbReference>
<feature type="domain" description="Ig-like" evidence="13">
    <location>
        <begin position="203"/>
        <end position="288"/>
    </location>
</feature>
<dbReference type="PROSITE" id="PS00290">
    <property type="entry name" value="IG_MHC"/>
    <property type="match status" value="1"/>
</dbReference>
<evidence type="ECO:0000256" key="10">
    <source>
        <dbReference type="RuleBase" id="RU004439"/>
    </source>
</evidence>
<organism evidence="14">
    <name type="scientific">Andrias davidianus</name>
    <name type="common">Chinese giant salamander</name>
    <name type="synonym">Sieboldia davidiana</name>
    <dbReference type="NCBI Taxonomy" id="141262"/>
    <lineage>
        <taxon>Eukaryota</taxon>
        <taxon>Metazoa</taxon>
        <taxon>Chordata</taxon>
        <taxon>Craniata</taxon>
        <taxon>Vertebrata</taxon>
        <taxon>Euteleostomi</taxon>
        <taxon>Amphibia</taxon>
        <taxon>Batrachia</taxon>
        <taxon>Caudata</taxon>
        <taxon>Cryptobranchoidea</taxon>
        <taxon>Cryptobranchidae</taxon>
        <taxon>Andrias</taxon>
    </lineage>
</organism>
<comment type="subcellular location">
    <subcellularLocation>
        <location evidence="1">Membrane</location>
        <topology evidence="1">Single-pass type I membrane protein</topology>
    </subcellularLocation>
</comment>
<evidence type="ECO:0000256" key="4">
    <source>
        <dbReference type="ARBA" id="ARBA00022729"/>
    </source>
</evidence>
<feature type="chain" id="PRO_5004663514" evidence="12">
    <location>
        <begin position="23"/>
        <end position="351"/>
    </location>
</feature>
<dbReference type="InterPro" id="IPR013783">
    <property type="entry name" value="Ig-like_fold"/>
</dbReference>
<evidence type="ECO:0000259" key="13">
    <source>
        <dbReference type="PROSITE" id="PS50835"/>
    </source>
</evidence>
<evidence type="ECO:0000256" key="2">
    <source>
        <dbReference type="ARBA" id="ARBA00022451"/>
    </source>
</evidence>
<dbReference type="PROSITE" id="PS50835">
    <property type="entry name" value="IG_LIKE"/>
    <property type="match status" value="1"/>
</dbReference>
<keyword evidence="7 11" id="KW-0472">Membrane</keyword>
<gene>
    <name evidence="14" type="primary">Anda-UAA</name>
</gene>
<dbReference type="GO" id="GO:0005615">
    <property type="term" value="C:extracellular space"/>
    <property type="evidence" value="ECO:0007669"/>
    <property type="project" value="TreeGrafter"/>
</dbReference>
<dbReference type="EMBL" id="KF611830">
    <property type="protein sequence ID" value="AGY55972.1"/>
    <property type="molecule type" value="mRNA"/>
</dbReference>
<dbReference type="PRINTS" id="PR01638">
    <property type="entry name" value="MHCCLASSI"/>
</dbReference>
<dbReference type="InterPro" id="IPR036179">
    <property type="entry name" value="Ig-like_dom_sf"/>
</dbReference>
<keyword evidence="8" id="KW-1015">Disulfide bond</keyword>
<dbReference type="GO" id="GO:0006955">
    <property type="term" value="P:immune response"/>
    <property type="evidence" value="ECO:0007669"/>
    <property type="project" value="TreeGrafter"/>
</dbReference>
<feature type="signal peptide" evidence="12">
    <location>
        <begin position="1"/>
        <end position="22"/>
    </location>
</feature>
<evidence type="ECO:0000256" key="7">
    <source>
        <dbReference type="ARBA" id="ARBA00023136"/>
    </source>
</evidence>
<name>U5QAU5_ANDDA</name>
<evidence type="ECO:0000313" key="14">
    <source>
        <dbReference type="EMBL" id="AGY55972.1"/>
    </source>
</evidence>
<keyword evidence="5" id="KW-0391">Immunity</keyword>
<evidence type="ECO:0000256" key="3">
    <source>
        <dbReference type="ARBA" id="ARBA00022692"/>
    </source>
</evidence>
<dbReference type="InterPro" id="IPR007110">
    <property type="entry name" value="Ig-like_dom"/>
</dbReference>
<evidence type="ECO:0000256" key="11">
    <source>
        <dbReference type="SAM" id="Phobius"/>
    </source>
</evidence>
<dbReference type="Gene3D" id="3.30.500.10">
    <property type="entry name" value="MHC class I-like antigen recognition-like"/>
    <property type="match status" value="1"/>
</dbReference>
<keyword evidence="3 11" id="KW-0812">Transmembrane</keyword>
<dbReference type="InterPro" id="IPR011162">
    <property type="entry name" value="MHC_I/II-like_Ag-recog"/>
</dbReference>
<evidence type="ECO:0000256" key="6">
    <source>
        <dbReference type="ARBA" id="ARBA00022989"/>
    </source>
</evidence>
<dbReference type="InterPro" id="IPR011161">
    <property type="entry name" value="MHC_I-like_Ag-recog"/>
</dbReference>
<dbReference type="SUPFAM" id="SSF54452">
    <property type="entry name" value="MHC antigen-recognition domain"/>
    <property type="match status" value="1"/>
</dbReference>
<dbReference type="Pfam" id="PF00129">
    <property type="entry name" value="MHC_I"/>
    <property type="match status" value="1"/>
</dbReference>
<keyword evidence="2" id="KW-0490">MHC I</keyword>
<evidence type="ECO:0000256" key="5">
    <source>
        <dbReference type="ARBA" id="ARBA00022859"/>
    </source>
</evidence>
<protein>
    <submittedName>
        <fullName evidence="14">MHC class I antigen</fullName>
    </submittedName>
</protein>
<sequence length="351" mass="39118">MTSRTTLMPLLLVAVCLRGACAGSHSLRYFYSAVSAPALPQFSVAGFVDDAPIIGYSSESRKCEPRAAWMEENEGPQYWERETQNLRGSEPVQKGNVRTVMGRLNHTRGLHTVQWMYGCELGDDGSTGGFYQYAYDGRDFISLHKDTLSWVAAMPAAEITQQRWNADRSFTEQEKAYLEGRCIEWLQRYLLNGKETLQRRERPETMVSHHKSGASNARLTCHAYKFYPREIEVKWFRNGVEMPAKFLPQTLPNPDGTYQIKTTVEVPEGEEEMYICRVDHSSLDNALYVKYEKKAVPIGLLIGAISGVVVLLAAAIGGIIIWRKRSAGRGGYAAANKGPINADSSSSTASA</sequence>
<dbReference type="Pfam" id="PF07654">
    <property type="entry name" value="C1-set"/>
    <property type="match status" value="1"/>
</dbReference>
<dbReference type="Gene3D" id="2.60.40.10">
    <property type="entry name" value="Immunoglobulins"/>
    <property type="match status" value="1"/>
</dbReference>
<dbReference type="GO" id="GO:0002474">
    <property type="term" value="P:antigen processing and presentation of peptide antigen via MHC class I"/>
    <property type="evidence" value="ECO:0007669"/>
    <property type="project" value="UniProtKB-KW"/>
</dbReference>
<dbReference type="PANTHER" id="PTHR16675:SF242">
    <property type="entry name" value="MAJOR HISTOCOMPATIBILITY COMPLEX CLASS I-RELATED GENE PROTEIN"/>
    <property type="match status" value="1"/>
</dbReference>
<dbReference type="InterPro" id="IPR050208">
    <property type="entry name" value="MHC_class-I_related"/>
</dbReference>
<evidence type="ECO:0000256" key="8">
    <source>
        <dbReference type="ARBA" id="ARBA00023157"/>
    </source>
</evidence>
<keyword evidence="4 12" id="KW-0732">Signal</keyword>
<dbReference type="InterPro" id="IPR003597">
    <property type="entry name" value="Ig_C1-set"/>
</dbReference>
<keyword evidence="9" id="KW-0325">Glycoprotein</keyword>
<dbReference type="InterPro" id="IPR001039">
    <property type="entry name" value="MHC_I_a_a1/a2"/>
</dbReference>
<dbReference type="GO" id="GO:0042612">
    <property type="term" value="C:MHC class I protein complex"/>
    <property type="evidence" value="ECO:0007669"/>
    <property type="project" value="UniProtKB-KW"/>
</dbReference>
<proteinExistence type="evidence at transcript level"/>
<comment type="similarity">
    <text evidence="10">Belongs to the MHC class I family.</text>
</comment>
<dbReference type="InterPro" id="IPR003006">
    <property type="entry name" value="Ig/MHC_CS"/>
</dbReference>
<keyword evidence="6 11" id="KW-1133">Transmembrane helix</keyword>
<dbReference type="SUPFAM" id="SSF48726">
    <property type="entry name" value="Immunoglobulin"/>
    <property type="match status" value="1"/>
</dbReference>
<reference evidence="14" key="1">
    <citation type="journal article" date="2014" name="Dev. Comp. Immunol.">
        <title>Extensive diversification of MHC in Chinese giant salamanders Andrias davidianus (Anda-MHC) reveals novel splice variants.</title>
        <authorList>
            <person name="Zhu R."/>
            <person name="Chen Z.Y."/>
            <person name="Wang J."/>
            <person name="Yuan J.D."/>
            <person name="Liao X.Y."/>
            <person name="Gui J.F."/>
            <person name="Zhang Q.Y."/>
        </authorList>
    </citation>
    <scope>NUCLEOTIDE SEQUENCE</scope>
</reference>
<evidence type="ECO:0000256" key="9">
    <source>
        <dbReference type="ARBA" id="ARBA00023180"/>
    </source>
</evidence>
<dbReference type="FunFam" id="3.30.500.10:FF:000001">
    <property type="entry name" value="H-2 class I histocompatibility antigen, alpha chain"/>
    <property type="match status" value="1"/>
</dbReference>
<evidence type="ECO:0000256" key="1">
    <source>
        <dbReference type="ARBA" id="ARBA00004479"/>
    </source>
</evidence>